<dbReference type="AlphaFoldDB" id="A0A1J1IPL0"/>
<name>A0A1J1IPL0_9DIPT</name>
<reference evidence="1 2" key="1">
    <citation type="submission" date="2015-04" db="EMBL/GenBank/DDBJ databases">
        <authorList>
            <person name="Syromyatnikov M.Y."/>
            <person name="Popov V.N."/>
        </authorList>
    </citation>
    <scope>NUCLEOTIDE SEQUENCE [LARGE SCALE GENOMIC DNA]</scope>
</reference>
<dbReference type="EMBL" id="CVRI01000057">
    <property type="protein sequence ID" value="CRL02181.1"/>
    <property type="molecule type" value="Genomic_DNA"/>
</dbReference>
<sequence>MPIREEYIITDEKITFQKIAERFLKFYNR</sequence>
<evidence type="ECO:0000313" key="2">
    <source>
        <dbReference type="Proteomes" id="UP000183832"/>
    </source>
</evidence>
<evidence type="ECO:0000313" key="1">
    <source>
        <dbReference type="EMBL" id="CRL02181.1"/>
    </source>
</evidence>
<accession>A0A1J1IPL0</accession>
<gene>
    <name evidence="1" type="ORF">CLUMA_CG015445</name>
</gene>
<proteinExistence type="predicted"/>
<organism evidence="1 2">
    <name type="scientific">Clunio marinus</name>
    <dbReference type="NCBI Taxonomy" id="568069"/>
    <lineage>
        <taxon>Eukaryota</taxon>
        <taxon>Metazoa</taxon>
        <taxon>Ecdysozoa</taxon>
        <taxon>Arthropoda</taxon>
        <taxon>Hexapoda</taxon>
        <taxon>Insecta</taxon>
        <taxon>Pterygota</taxon>
        <taxon>Neoptera</taxon>
        <taxon>Endopterygota</taxon>
        <taxon>Diptera</taxon>
        <taxon>Nematocera</taxon>
        <taxon>Chironomoidea</taxon>
        <taxon>Chironomidae</taxon>
        <taxon>Clunio</taxon>
    </lineage>
</organism>
<dbReference type="Proteomes" id="UP000183832">
    <property type="component" value="Unassembled WGS sequence"/>
</dbReference>
<protein>
    <submittedName>
        <fullName evidence="1">CLUMA_CG015445, isoform A</fullName>
    </submittedName>
</protein>
<keyword evidence="2" id="KW-1185">Reference proteome</keyword>